<evidence type="ECO:0000256" key="13">
    <source>
        <dbReference type="SAM" id="SignalP"/>
    </source>
</evidence>
<evidence type="ECO:0000256" key="1">
    <source>
        <dbReference type="ARBA" id="ARBA00001182"/>
    </source>
</evidence>
<keyword evidence="6" id="KW-0677">Repeat</keyword>
<keyword evidence="9" id="KW-0413">Isomerase</keyword>
<evidence type="ECO:0000256" key="10">
    <source>
        <dbReference type="ARBA" id="ARBA00023284"/>
    </source>
</evidence>
<keyword evidence="10" id="KW-0676">Redox-active center</keyword>
<evidence type="ECO:0000256" key="11">
    <source>
        <dbReference type="RuleBase" id="RU004208"/>
    </source>
</evidence>
<comment type="similarity">
    <text evidence="3 11">Belongs to the protein disulfide isomerase family.</text>
</comment>
<dbReference type="PANTHER" id="PTHR45815">
    <property type="entry name" value="PROTEIN DISULFIDE-ISOMERASE A6"/>
    <property type="match status" value="1"/>
</dbReference>
<evidence type="ECO:0000259" key="14">
    <source>
        <dbReference type="PROSITE" id="PS51352"/>
    </source>
</evidence>
<dbReference type="GO" id="GO:0003756">
    <property type="term" value="F:protein disulfide isomerase activity"/>
    <property type="evidence" value="ECO:0007669"/>
    <property type="project" value="UniProtKB-EC"/>
</dbReference>
<dbReference type="CDD" id="cd03001">
    <property type="entry name" value="PDI_a_P5"/>
    <property type="match status" value="2"/>
</dbReference>
<dbReference type="GO" id="GO:0034976">
    <property type="term" value="P:response to endoplasmic reticulum stress"/>
    <property type="evidence" value="ECO:0007669"/>
    <property type="project" value="TreeGrafter"/>
</dbReference>
<comment type="subcellular location">
    <subcellularLocation>
        <location evidence="2">Endoplasmic reticulum lumen</location>
    </subcellularLocation>
</comment>
<sequence length="441" mass="48075">MRLPALFLAGLYALTFVTRVLALYNSNSDVEQISGNVDFREKVLKSDGVWLVEFYAPWCGHCRNLVPEWEKAAKILKGVVNVAAVDATQDQSLAQKYGVQGYPTIKVFGADKRNPTDYQGQRTADAIVGEGMSQARKLVNERQKGKKSSSKKSSSSSGSKDGGRRRQQEKAVIELGDSDFEDTVLNSSDEWLVEFYAPWCGHCKALAPEWEKAAEELKGQVKVAAVDATVHQRLAQEYGITGFPTIKVFKAGPKLGDPEDYRGPREAPAIVQYALELLEASGVVPSIEELTGQRAFDDACGGKRICVLAALPHILDSGKAGREEYLERLVQVAKKVRGKPFSFFWFEGTAQPAAEEAYGLTFGFPALVAVSAEKGAYAVQRGAFSADGIVSFLNGILSGSQKTTALSSLPKIVKVTPWDGEDAQVIEEEFSLDDLFGDEEL</sequence>
<evidence type="ECO:0000256" key="12">
    <source>
        <dbReference type="SAM" id="MobiDB-lite"/>
    </source>
</evidence>
<feature type="signal peptide" evidence="13">
    <location>
        <begin position="1"/>
        <end position="22"/>
    </location>
</feature>
<dbReference type="AlphaFoldDB" id="A0A6V1Q1R9"/>
<dbReference type="InterPro" id="IPR057305">
    <property type="entry name" value="Thioredox_PDIA6_C"/>
</dbReference>
<evidence type="ECO:0000256" key="6">
    <source>
        <dbReference type="ARBA" id="ARBA00022737"/>
    </source>
</evidence>
<dbReference type="Pfam" id="PF00085">
    <property type="entry name" value="Thioredoxin"/>
    <property type="match status" value="2"/>
</dbReference>
<dbReference type="PRINTS" id="PR00421">
    <property type="entry name" value="THIOREDOXIN"/>
</dbReference>
<evidence type="ECO:0000256" key="2">
    <source>
        <dbReference type="ARBA" id="ARBA00004319"/>
    </source>
</evidence>
<feature type="chain" id="PRO_5030160780" description="protein disulfide-isomerase" evidence="13">
    <location>
        <begin position="23"/>
        <end position="441"/>
    </location>
</feature>
<evidence type="ECO:0000256" key="9">
    <source>
        <dbReference type="ARBA" id="ARBA00023235"/>
    </source>
</evidence>
<keyword evidence="8" id="KW-1015">Disulfide bond</keyword>
<dbReference type="PROSITE" id="PS00194">
    <property type="entry name" value="THIOREDOXIN_1"/>
    <property type="match status" value="2"/>
</dbReference>
<dbReference type="EC" id="5.3.4.1" evidence="4"/>
<evidence type="ECO:0000256" key="3">
    <source>
        <dbReference type="ARBA" id="ARBA00006347"/>
    </source>
</evidence>
<evidence type="ECO:0000256" key="4">
    <source>
        <dbReference type="ARBA" id="ARBA00012723"/>
    </source>
</evidence>
<evidence type="ECO:0000256" key="8">
    <source>
        <dbReference type="ARBA" id="ARBA00023157"/>
    </source>
</evidence>
<feature type="domain" description="Thioredoxin" evidence="14">
    <location>
        <begin position="19"/>
        <end position="137"/>
    </location>
</feature>
<evidence type="ECO:0000313" key="15">
    <source>
        <dbReference type="EMBL" id="CAE0631140.1"/>
    </source>
</evidence>
<comment type="catalytic activity">
    <reaction evidence="1">
        <text>Catalyzes the rearrangement of -S-S- bonds in proteins.</text>
        <dbReference type="EC" id="5.3.4.1"/>
    </reaction>
</comment>
<dbReference type="GO" id="GO:0015035">
    <property type="term" value="F:protein-disulfide reductase activity"/>
    <property type="evidence" value="ECO:0007669"/>
    <property type="project" value="TreeGrafter"/>
</dbReference>
<dbReference type="PROSITE" id="PS51352">
    <property type="entry name" value="THIOREDOXIN_2"/>
    <property type="match status" value="2"/>
</dbReference>
<accession>A0A6V1Q1R9</accession>
<evidence type="ECO:0000256" key="7">
    <source>
        <dbReference type="ARBA" id="ARBA00022824"/>
    </source>
</evidence>
<feature type="region of interest" description="Disordered" evidence="12">
    <location>
        <begin position="139"/>
        <end position="169"/>
    </location>
</feature>
<organism evidence="15">
    <name type="scientific">Heterosigma akashiwo</name>
    <name type="common">Chromophytic alga</name>
    <name type="synonym">Heterosigma carterae</name>
    <dbReference type="NCBI Taxonomy" id="2829"/>
    <lineage>
        <taxon>Eukaryota</taxon>
        <taxon>Sar</taxon>
        <taxon>Stramenopiles</taxon>
        <taxon>Ochrophyta</taxon>
        <taxon>Raphidophyceae</taxon>
        <taxon>Chattonellales</taxon>
        <taxon>Chattonellaceae</taxon>
        <taxon>Heterosigma</taxon>
    </lineage>
</organism>
<dbReference type="Gene3D" id="3.40.30.10">
    <property type="entry name" value="Glutaredoxin"/>
    <property type="match status" value="3"/>
</dbReference>
<dbReference type="FunFam" id="3.40.30.10:FF:000107">
    <property type="entry name" value="Protein disulfide-isomerase 5-2"/>
    <property type="match status" value="1"/>
</dbReference>
<name>A0A6V1Q1R9_HETAK</name>
<dbReference type="GO" id="GO:0005788">
    <property type="term" value="C:endoplasmic reticulum lumen"/>
    <property type="evidence" value="ECO:0007669"/>
    <property type="project" value="UniProtKB-SubCell"/>
</dbReference>
<keyword evidence="7" id="KW-0256">Endoplasmic reticulum</keyword>
<protein>
    <recommendedName>
        <fullName evidence="4">protein disulfide-isomerase</fullName>
        <ecNumber evidence="4">5.3.4.1</ecNumber>
    </recommendedName>
</protein>
<dbReference type="PANTHER" id="PTHR45815:SF3">
    <property type="entry name" value="PROTEIN DISULFIDE-ISOMERASE A6"/>
    <property type="match status" value="1"/>
</dbReference>
<feature type="domain" description="Thioredoxin" evidence="14">
    <location>
        <begin position="142"/>
        <end position="279"/>
    </location>
</feature>
<proteinExistence type="inferred from homology"/>
<dbReference type="SUPFAM" id="SSF52833">
    <property type="entry name" value="Thioredoxin-like"/>
    <property type="match status" value="3"/>
</dbReference>
<gene>
    <name evidence="15" type="ORF">HAKA00212_LOCUS9841</name>
</gene>
<dbReference type="Pfam" id="PF24541">
    <property type="entry name" value="Thioredox_PDIA6_C"/>
    <property type="match status" value="1"/>
</dbReference>
<reference evidence="15" key="1">
    <citation type="submission" date="2021-01" db="EMBL/GenBank/DDBJ databases">
        <authorList>
            <person name="Corre E."/>
            <person name="Pelletier E."/>
            <person name="Niang G."/>
            <person name="Scheremetjew M."/>
            <person name="Finn R."/>
            <person name="Kale V."/>
            <person name="Holt S."/>
            <person name="Cochrane G."/>
            <person name="Meng A."/>
            <person name="Brown T."/>
            <person name="Cohen L."/>
        </authorList>
    </citation>
    <scope>NUCLEOTIDE SEQUENCE</scope>
    <source>
        <strain evidence="15">CCMP3107</strain>
    </source>
</reference>
<dbReference type="EMBL" id="HBIU01020998">
    <property type="protein sequence ID" value="CAE0631140.1"/>
    <property type="molecule type" value="Transcribed_RNA"/>
</dbReference>
<evidence type="ECO:0000256" key="5">
    <source>
        <dbReference type="ARBA" id="ARBA00022729"/>
    </source>
</evidence>
<keyword evidence="5 13" id="KW-0732">Signal</keyword>
<dbReference type="InterPro" id="IPR013766">
    <property type="entry name" value="Thioredoxin_domain"/>
</dbReference>
<dbReference type="NCBIfam" id="TIGR01126">
    <property type="entry name" value="pdi_dom"/>
    <property type="match status" value="2"/>
</dbReference>
<dbReference type="InterPro" id="IPR036249">
    <property type="entry name" value="Thioredoxin-like_sf"/>
</dbReference>
<dbReference type="InterPro" id="IPR005788">
    <property type="entry name" value="PDI_thioredoxin-like_dom"/>
</dbReference>
<dbReference type="InterPro" id="IPR017937">
    <property type="entry name" value="Thioredoxin_CS"/>
</dbReference>